<dbReference type="RefSeq" id="WP_213122795.1">
    <property type="nucleotide sequence ID" value="NZ_JAGYPG010000001.1"/>
</dbReference>
<accession>A0A942TBY1</accession>
<organism evidence="1 2">
    <name type="scientific">Lederbergia citri</name>
    <dbReference type="NCBI Taxonomy" id="2833580"/>
    <lineage>
        <taxon>Bacteria</taxon>
        <taxon>Bacillati</taxon>
        <taxon>Bacillota</taxon>
        <taxon>Bacilli</taxon>
        <taxon>Bacillales</taxon>
        <taxon>Bacillaceae</taxon>
        <taxon>Lederbergia</taxon>
    </lineage>
</organism>
<protein>
    <submittedName>
        <fullName evidence="1">Uncharacterized protein</fullName>
    </submittedName>
</protein>
<dbReference type="AlphaFoldDB" id="A0A942TBY1"/>
<name>A0A942TBY1_9BACI</name>
<gene>
    <name evidence="1" type="ORF">KHA97_00220</name>
</gene>
<evidence type="ECO:0000313" key="1">
    <source>
        <dbReference type="EMBL" id="MBS4193492.1"/>
    </source>
</evidence>
<dbReference type="EMBL" id="JAGYPG010000001">
    <property type="protein sequence ID" value="MBS4193492.1"/>
    <property type="molecule type" value="Genomic_DNA"/>
</dbReference>
<reference evidence="1 2" key="1">
    <citation type="submission" date="2021-05" db="EMBL/GenBank/DDBJ databases">
        <title>Novel Bacillus species.</title>
        <authorList>
            <person name="Liu G."/>
        </authorList>
    </citation>
    <scope>NUCLEOTIDE SEQUENCE [LARGE SCALE GENOMIC DNA]</scope>
    <source>
        <strain evidence="2">FJAT-49780</strain>
    </source>
</reference>
<sequence length="105" mass="11938">MNNLNDVKEIVENYYLKGGQILGNARELSAANEAEQLWQEGLSKLDALKLSRSERRNFRFLQDSFKLAIKSAQALQKGQFDKAELLSEQLAKSAFRYARKVKSNG</sequence>
<evidence type="ECO:0000313" key="2">
    <source>
        <dbReference type="Proteomes" id="UP000681414"/>
    </source>
</evidence>
<comment type="caution">
    <text evidence="1">The sequence shown here is derived from an EMBL/GenBank/DDBJ whole genome shotgun (WGS) entry which is preliminary data.</text>
</comment>
<keyword evidence="2" id="KW-1185">Reference proteome</keyword>
<dbReference type="Proteomes" id="UP000681414">
    <property type="component" value="Unassembled WGS sequence"/>
</dbReference>
<proteinExistence type="predicted"/>